<keyword evidence="2" id="KW-0472">Membrane</keyword>
<keyword evidence="4" id="KW-1185">Reference proteome</keyword>
<evidence type="ECO:0000256" key="1">
    <source>
        <dbReference type="SAM" id="MobiDB-lite"/>
    </source>
</evidence>
<feature type="region of interest" description="Disordered" evidence="1">
    <location>
        <begin position="1"/>
        <end position="22"/>
    </location>
</feature>
<organism evidence="3 4">
    <name type="scientific">Humitalea rosea</name>
    <dbReference type="NCBI Taxonomy" id="990373"/>
    <lineage>
        <taxon>Bacteria</taxon>
        <taxon>Pseudomonadati</taxon>
        <taxon>Pseudomonadota</taxon>
        <taxon>Alphaproteobacteria</taxon>
        <taxon>Acetobacterales</taxon>
        <taxon>Roseomonadaceae</taxon>
        <taxon>Humitalea</taxon>
    </lineage>
</organism>
<dbReference type="AlphaFoldDB" id="A0A2W7IWA4"/>
<comment type="caution">
    <text evidence="3">The sequence shown here is derived from an EMBL/GenBank/DDBJ whole genome shotgun (WGS) entry which is preliminary data.</text>
</comment>
<name>A0A2W7IWA4_9PROT</name>
<proteinExistence type="predicted"/>
<dbReference type="EMBL" id="QKYU01000001">
    <property type="protein sequence ID" value="PZW51038.1"/>
    <property type="molecule type" value="Genomic_DNA"/>
</dbReference>
<sequence>MLDPAAQRGDVRATMNDLFQPPRPDAASPAAIAGGAFLLVAAFGITGLVAFFRVILGLFL</sequence>
<evidence type="ECO:0000256" key="2">
    <source>
        <dbReference type="SAM" id="Phobius"/>
    </source>
</evidence>
<evidence type="ECO:0000313" key="4">
    <source>
        <dbReference type="Proteomes" id="UP000249688"/>
    </source>
</evidence>
<dbReference type="Proteomes" id="UP000249688">
    <property type="component" value="Unassembled WGS sequence"/>
</dbReference>
<keyword evidence="2" id="KW-1133">Transmembrane helix</keyword>
<accession>A0A2W7IWA4</accession>
<feature type="transmembrane region" description="Helical" evidence="2">
    <location>
        <begin position="30"/>
        <end position="56"/>
    </location>
</feature>
<keyword evidence="2" id="KW-0812">Transmembrane</keyword>
<evidence type="ECO:0000313" key="3">
    <source>
        <dbReference type="EMBL" id="PZW51038.1"/>
    </source>
</evidence>
<gene>
    <name evidence="3" type="ORF">C8P66_101255</name>
</gene>
<reference evidence="3 4" key="1">
    <citation type="submission" date="2018-06" db="EMBL/GenBank/DDBJ databases">
        <title>Genomic Encyclopedia of Archaeal and Bacterial Type Strains, Phase II (KMG-II): from individual species to whole genera.</title>
        <authorList>
            <person name="Goeker M."/>
        </authorList>
    </citation>
    <scope>NUCLEOTIDE SEQUENCE [LARGE SCALE GENOMIC DNA]</scope>
    <source>
        <strain evidence="3 4">DSM 24525</strain>
    </source>
</reference>
<protein>
    <submittedName>
        <fullName evidence="3">Uncharacterized protein</fullName>
    </submittedName>
</protein>